<dbReference type="Pfam" id="PF04305">
    <property type="entry name" value="DUF455"/>
    <property type="match status" value="1"/>
</dbReference>
<dbReference type="InterPro" id="IPR011197">
    <property type="entry name" value="UCP012318"/>
</dbReference>
<dbReference type="PANTHER" id="PTHR42782">
    <property type="entry name" value="SI:CH73-314G15.3"/>
    <property type="match status" value="1"/>
</dbReference>
<dbReference type="EMBL" id="UGSP01000001">
    <property type="protein sequence ID" value="SUB24327.1"/>
    <property type="molecule type" value="Genomic_DNA"/>
</dbReference>
<dbReference type="SUPFAM" id="SSF47240">
    <property type="entry name" value="Ferritin-like"/>
    <property type="match status" value="1"/>
</dbReference>
<reference evidence="1 2" key="1">
    <citation type="submission" date="2018-06" db="EMBL/GenBank/DDBJ databases">
        <authorList>
            <consortium name="Pathogen Informatics"/>
            <person name="Doyle S."/>
        </authorList>
    </citation>
    <scope>NUCLEOTIDE SEQUENCE [LARGE SCALE GENOMIC DNA]</scope>
    <source>
        <strain evidence="2">NCTC 11297</strain>
    </source>
</reference>
<dbReference type="CDD" id="cd00657">
    <property type="entry name" value="Ferritin_like"/>
    <property type="match status" value="1"/>
</dbReference>
<proteinExistence type="predicted"/>
<evidence type="ECO:0000313" key="1">
    <source>
        <dbReference type="EMBL" id="SUB24327.1"/>
    </source>
</evidence>
<gene>
    <name evidence="1" type="ORF">NCTC11297_01364</name>
</gene>
<dbReference type="GeneID" id="300133568"/>
<dbReference type="PANTHER" id="PTHR42782:SF4">
    <property type="entry name" value="DUF455 DOMAIN-CONTAINING PROTEIN"/>
    <property type="match status" value="1"/>
</dbReference>
<dbReference type="RefSeq" id="WP_115249549.1">
    <property type="nucleotide sequence ID" value="NZ_UGSP01000001.1"/>
</dbReference>
<evidence type="ECO:0000313" key="2">
    <source>
        <dbReference type="Proteomes" id="UP000255098"/>
    </source>
</evidence>
<dbReference type="InterPro" id="IPR007402">
    <property type="entry name" value="DUF455"/>
</dbReference>
<sequence>MTALLMTQLWEQVTHALQEKDPAKKCEQVNALYTELLPRIEQAELADFPAVTKDQEIAAFPDKPRLVAPHAVPKRSFATQEGYAATLHAIAHIEFNAINLGLDAAWRFSREAEKELGEGLAFARDWLRVAYEESTHFTLVNNHLKTLGYEYGDFEAHAGLWEMAQATAHDIWERMALVPRVLEARGLDATPVMQEKIAQRKDFDAVKILDIILRDEIGHVSIGNHWYHALSAKRGLDAMQCFSDLLRKYRIVIFKGAINTDARIQAGFTQFELDWIYEIEQTLKSHIKANHATNKSE</sequence>
<dbReference type="PIRSF" id="PIRSF012318">
    <property type="entry name" value="UCP012318"/>
    <property type="match status" value="1"/>
</dbReference>
<protein>
    <submittedName>
        <fullName evidence="1">Uncharacterized protein conserved in bacteria</fullName>
    </submittedName>
</protein>
<accession>A0A379ARM1</accession>
<name>A0A379ARM1_AVIAV</name>
<dbReference type="InterPro" id="IPR009078">
    <property type="entry name" value="Ferritin-like_SF"/>
</dbReference>
<dbReference type="Proteomes" id="UP000255098">
    <property type="component" value="Unassembled WGS sequence"/>
</dbReference>
<organism evidence="1 2">
    <name type="scientific">Avibacterium avium</name>
    <name type="common">Pasteurella avium</name>
    <dbReference type="NCBI Taxonomy" id="751"/>
    <lineage>
        <taxon>Bacteria</taxon>
        <taxon>Pseudomonadati</taxon>
        <taxon>Pseudomonadota</taxon>
        <taxon>Gammaproteobacteria</taxon>
        <taxon>Pasteurellales</taxon>
        <taxon>Pasteurellaceae</taxon>
        <taxon>Avibacterium</taxon>
    </lineage>
</organism>
<keyword evidence="2" id="KW-1185">Reference proteome</keyword>
<dbReference type="AlphaFoldDB" id="A0A379ARM1"/>